<protein>
    <submittedName>
        <fullName evidence="1">Uncharacterized protein</fullName>
    </submittedName>
</protein>
<accession>C5E9J9</accession>
<dbReference type="HOGENOM" id="CLU_2894988_0_0_11"/>
<dbReference type="AlphaFoldDB" id="C5E9J9"/>
<evidence type="ECO:0000313" key="1">
    <source>
        <dbReference type="EMBL" id="EEQ54608.1"/>
    </source>
</evidence>
<gene>
    <name evidence="1" type="ORF">BLIG_00559</name>
</gene>
<dbReference type="Proteomes" id="UP000005084">
    <property type="component" value="Unassembled WGS sequence"/>
</dbReference>
<sequence length="62" mass="7149">MMHLRIRTIPPETDYRTPSTLRSFVSRRARLEVRQPGMGDEFLLVRGDAVTNRTAHRLKNGA</sequence>
<organism evidence="1">
    <name type="scientific">Bifidobacterium longum subsp. infantis CCUG 52486</name>
    <dbReference type="NCBI Taxonomy" id="537937"/>
    <lineage>
        <taxon>Bacteria</taxon>
        <taxon>Bacillati</taxon>
        <taxon>Actinomycetota</taxon>
        <taxon>Actinomycetes</taxon>
        <taxon>Bifidobacteriales</taxon>
        <taxon>Bifidobacteriaceae</taxon>
        <taxon>Bifidobacterium</taxon>
    </lineage>
</organism>
<reference evidence="1" key="1">
    <citation type="submission" date="2008-08" db="EMBL/GenBank/DDBJ databases">
        <title>Annotation of Bifidobacterium longum subsp. infantis CCUG 52486.</title>
        <authorList>
            <consortium name="The Broad Institute Genome Sequencing Platform"/>
            <person name="Gougoulias C."/>
            <person name="Tuohy K.M."/>
            <person name="Gibson G.R."/>
            <person name="Ward D."/>
            <person name="Mehta T."/>
            <person name="Young S."/>
            <person name="Jaffe D."/>
            <person name="Gnerre S."/>
            <person name="Berlin A."/>
            <person name="Heiman D."/>
            <person name="Hepburn T."/>
            <person name="Shea T."/>
            <person name="Sykes S."/>
            <person name="Alvarado L."/>
            <person name="Kodira C."/>
            <person name="Borodovsky M."/>
            <person name="Lander E."/>
            <person name="Galagan J."/>
            <person name="Nusbaum C."/>
            <person name="Birren B."/>
        </authorList>
    </citation>
    <scope>NUCLEOTIDE SEQUENCE [LARGE SCALE GENOMIC DNA]</scope>
    <source>
        <strain evidence="1">CCUG 52486</strain>
    </source>
</reference>
<name>C5E9J9_BIFLI</name>
<dbReference type="EMBL" id="DS990238">
    <property type="protein sequence ID" value="EEQ54608.1"/>
    <property type="molecule type" value="Genomic_DNA"/>
</dbReference>
<proteinExistence type="predicted"/>